<evidence type="ECO:0000256" key="3">
    <source>
        <dbReference type="ARBA" id="ARBA00022448"/>
    </source>
</evidence>
<evidence type="ECO:0000256" key="6">
    <source>
        <dbReference type="ARBA" id="ARBA00022989"/>
    </source>
</evidence>
<feature type="transmembrane region" description="Helical" evidence="8">
    <location>
        <begin position="231"/>
        <end position="259"/>
    </location>
</feature>
<dbReference type="PANTHER" id="PTHR36838:SF4">
    <property type="entry name" value="AUXIN EFFLUX CARRIER FAMILY PROTEIN"/>
    <property type="match status" value="1"/>
</dbReference>
<comment type="similarity">
    <text evidence="2">Belongs to the auxin efflux carrier (TC 2.A.69) family.</text>
</comment>
<dbReference type="EMBL" id="CP015583">
    <property type="protein sequence ID" value="APT55905.1"/>
    <property type="molecule type" value="Genomic_DNA"/>
</dbReference>
<feature type="transmembrane region" description="Helical" evidence="8">
    <location>
        <begin position="38"/>
        <end position="55"/>
    </location>
</feature>
<evidence type="ECO:0000256" key="8">
    <source>
        <dbReference type="SAM" id="Phobius"/>
    </source>
</evidence>
<dbReference type="RefSeq" id="WP_075796872.1">
    <property type="nucleotide sequence ID" value="NZ_CP015583.1"/>
</dbReference>
<gene>
    <name evidence="9" type="ORF">RGI145_01010</name>
</gene>
<keyword evidence="5 8" id="KW-0812">Transmembrane</keyword>
<dbReference type="PANTHER" id="PTHR36838">
    <property type="entry name" value="AUXIN EFFLUX CARRIER FAMILY PROTEIN"/>
    <property type="match status" value="1"/>
</dbReference>
<dbReference type="STRING" id="257708.RGI145_01010"/>
<keyword evidence="6 8" id="KW-1133">Transmembrane helix</keyword>
<keyword evidence="4" id="KW-1003">Cell membrane</keyword>
<feature type="transmembrane region" description="Helical" evidence="8">
    <location>
        <begin position="167"/>
        <end position="184"/>
    </location>
</feature>
<dbReference type="GO" id="GO:0005886">
    <property type="term" value="C:plasma membrane"/>
    <property type="evidence" value="ECO:0007669"/>
    <property type="project" value="UniProtKB-SubCell"/>
</dbReference>
<reference evidence="9 10" key="1">
    <citation type="submission" date="2016-05" db="EMBL/GenBank/DDBJ databases">
        <title>Complete Genome and Methylome Analysis of Psychrotrophic Bacterial Isolates from Antarctic Lake Untersee.</title>
        <authorList>
            <person name="Fomenkov A."/>
            <person name="Akimov V.N."/>
            <person name="Vasilyeva L.V."/>
            <person name="Andersen D."/>
            <person name="Vincze T."/>
            <person name="Roberts R.J."/>
        </authorList>
    </citation>
    <scope>NUCLEOTIDE SEQUENCE [LARGE SCALE GENOMIC DNA]</scope>
    <source>
        <strain evidence="9 10">U14-5</strain>
    </source>
</reference>
<feature type="transmembrane region" description="Helical" evidence="8">
    <location>
        <begin position="7"/>
        <end position="26"/>
    </location>
</feature>
<evidence type="ECO:0000256" key="2">
    <source>
        <dbReference type="ARBA" id="ARBA00010145"/>
    </source>
</evidence>
<comment type="subcellular location">
    <subcellularLocation>
        <location evidence="1">Cell membrane</location>
        <topology evidence="1">Multi-pass membrane protein</topology>
    </subcellularLocation>
</comment>
<accession>A0A1L7AAS7</accession>
<evidence type="ECO:0000313" key="9">
    <source>
        <dbReference type="EMBL" id="APT55905.1"/>
    </source>
</evidence>
<dbReference type="KEGG" id="rgi:RGI145_01010"/>
<name>A0A1L7AAS7_9PROT</name>
<feature type="transmembrane region" description="Helical" evidence="8">
    <location>
        <begin position="123"/>
        <end position="146"/>
    </location>
</feature>
<dbReference type="AlphaFoldDB" id="A0A1L7AAS7"/>
<evidence type="ECO:0000256" key="7">
    <source>
        <dbReference type="ARBA" id="ARBA00023136"/>
    </source>
</evidence>
<evidence type="ECO:0000313" key="10">
    <source>
        <dbReference type="Proteomes" id="UP000185494"/>
    </source>
</evidence>
<dbReference type="Gene3D" id="1.20.1530.20">
    <property type="match status" value="1"/>
</dbReference>
<keyword evidence="7 8" id="KW-0472">Membrane</keyword>
<dbReference type="GO" id="GO:0055085">
    <property type="term" value="P:transmembrane transport"/>
    <property type="evidence" value="ECO:0007669"/>
    <property type="project" value="InterPro"/>
</dbReference>
<organism evidence="9 10">
    <name type="scientific">Roseomonas gilardii</name>
    <dbReference type="NCBI Taxonomy" id="257708"/>
    <lineage>
        <taxon>Bacteria</taxon>
        <taxon>Pseudomonadati</taxon>
        <taxon>Pseudomonadota</taxon>
        <taxon>Alphaproteobacteria</taxon>
        <taxon>Acetobacterales</taxon>
        <taxon>Roseomonadaceae</taxon>
        <taxon>Roseomonas</taxon>
    </lineage>
</organism>
<feature type="transmembrane region" description="Helical" evidence="8">
    <location>
        <begin position="96"/>
        <end position="117"/>
    </location>
</feature>
<dbReference type="Pfam" id="PF03547">
    <property type="entry name" value="Mem_trans"/>
    <property type="match status" value="1"/>
</dbReference>
<keyword evidence="3" id="KW-0813">Transport</keyword>
<dbReference type="InterPro" id="IPR038770">
    <property type="entry name" value="Na+/solute_symporter_sf"/>
</dbReference>
<evidence type="ECO:0000256" key="4">
    <source>
        <dbReference type="ARBA" id="ARBA00022475"/>
    </source>
</evidence>
<feature type="transmembrane region" description="Helical" evidence="8">
    <location>
        <begin position="279"/>
        <end position="303"/>
    </location>
</feature>
<dbReference type="Proteomes" id="UP000185494">
    <property type="component" value="Chromosome 1"/>
</dbReference>
<protein>
    <submittedName>
        <fullName evidence="9">Auxin efflux carrier</fullName>
    </submittedName>
</protein>
<dbReference type="InterPro" id="IPR004776">
    <property type="entry name" value="Mem_transp_PIN-like"/>
</dbReference>
<evidence type="ECO:0000256" key="1">
    <source>
        <dbReference type="ARBA" id="ARBA00004651"/>
    </source>
</evidence>
<proteinExistence type="inferred from homology"/>
<feature type="transmembrane region" description="Helical" evidence="8">
    <location>
        <begin position="61"/>
        <end position="84"/>
    </location>
</feature>
<feature type="transmembrane region" description="Helical" evidence="8">
    <location>
        <begin position="190"/>
        <end position="210"/>
    </location>
</feature>
<evidence type="ECO:0000256" key="5">
    <source>
        <dbReference type="ARBA" id="ARBA00022692"/>
    </source>
</evidence>
<sequence length="304" mass="31569">MTMWFDAFVPAFGLIVLGMLLKRRMLRDGAVWAGIERLVFYVLMPALLVSSISSVDLRNLPFGGMAASIWVALLLGTALALLLARLMRQGHASATSVLQGGIRFNNLVAFAVTGGVLGPPGVALGGVTTGLIVPCVQLILTIAFAMGGERGWPRPASVLRQVALNPLILACLLGFALSALGGLPPGVGPLLHALGGASVALGLLAVGAALTPGALWDRPLLQNLVAAQKLLLMPLLTLMLTRLFGLDALASSVAVLFMAMPTATTGYVMARAMGGDAPLIAAMTTGQHILAVLSLPFWVWLLLP</sequence>